<evidence type="ECO:0000259" key="2">
    <source>
        <dbReference type="Pfam" id="PF00931"/>
    </source>
</evidence>
<dbReference type="Proteomes" id="UP000237105">
    <property type="component" value="Unassembled WGS sequence"/>
</dbReference>
<dbReference type="GO" id="GO:0043531">
    <property type="term" value="F:ADP binding"/>
    <property type="evidence" value="ECO:0007669"/>
    <property type="project" value="InterPro"/>
</dbReference>
<comment type="caution">
    <text evidence="3">The sequence shown here is derived from an EMBL/GenBank/DDBJ whole genome shotgun (WGS) entry which is preliminary data.</text>
</comment>
<organism evidence="3 4">
    <name type="scientific">Parasponia andersonii</name>
    <name type="common">Sponia andersonii</name>
    <dbReference type="NCBI Taxonomy" id="3476"/>
    <lineage>
        <taxon>Eukaryota</taxon>
        <taxon>Viridiplantae</taxon>
        <taxon>Streptophyta</taxon>
        <taxon>Embryophyta</taxon>
        <taxon>Tracheophyta</taxon>
        <taxon>Spermatophyta</taxon>
        <taxon>Magnoliopsida</taxon>
        <taxon>eudicotyledons</taxon>
        <taxon>Gunneridae</taxon>
        <taxon>Pentapetalae</taxon>
        <taxon>rosids</taxon>
        <taxon>fabids</taxon>
        <taxon>Rosales</taxon>
        <taxon>Cannabaceae</taxon>
        <taxon>Parasponia</taxon>
    </lineage>
</organism>
<dbReference type="PANTHER" id="PTHR33463">
    <property type="entry name" value="NB-ARC DOMAIN-CONTAINING PROTEIN-RELATED"/>
    <property type="match status" value="1"/>
</dbReference>
<evidence type="ECO:0000313" key="4">
    <source>
        <dbReference type="Proteomes" id="UP000237105"/>
    </source>
</evidence>
<keyword evidence="1" id="KW-0611">Plant defense</keyword>
<dbReference type="AlphaFoldDB" id="A0A2P5B0B7"/>
<protein>
    <submittedName>
        <fullName evidence="3">NB-ARC domain containing protein</fullName>
    </submittedName>
</protein>
<dbReference type="SUPFAM" id="SSF52540">
    <property type="entry name" value="P-loop containing nucleoside triphosphate hydrolases"/>
    <property type="match status" value="1"/>
</dbReference>
<dbReference type="InterPro" id="IPR027417">
    <property type="entry name" value="P-loop_NTPase"/>
</dbReference>
<dbReference type="Pfam" id="PF00931">
    <property type="entry name" value="NB-ARC"/>
    <property type="match status" value="1"/>
</dbReference>
<dbReference type="InterPro" id="IPR002182">
    <property type="entry name" value="NB-ARC"/>
</dbReference>
<reference evidence="4" key="1">
    <citation type="submission" date="2016-06" db="EMBL/GenBank/DDBJ databases">
        <title>Parallel loss of symbiosis genes in relatives of nitrogen-fixing non-legume Parasponia.</title>
        <authorList>
            <person name="Van Velzen R."/>
            <person name="Holmer R."/>
            <person name="Bu F."/>
            <person name="Rutten L."/>
            <person name="Van Zeijl A."/>
            <person name="Liu W."/>
            <person name="Santuari L."/>
            <person name="Cao Q."/>
            <person name="Sharma T."/>
            <person name="Shen D."/>
            <person name="Roswanjaya Y."/>
            <person name="Wardhani T."/>
            <person name="Kalhor M.S."/>
            <person name="Jansen J."/>
            <person name="Van den Hoogen J."/>
            <person name="Gungor B."/>
            <person name="Hartog M."/>
            <person name="Hontelez J."/>
            <person name="Verver J."/>
            <person name="Yang W.-C."/>
            <person name="Schijlen E."/>
            <person name="Repin R."/>
            <person name="Schilthuizen M."/>
            <person name="Schranz E."/>
            <person name="Heidstra R."/>
            <person name="Miyata K."/>
            <person name="Fedorova E."/>
            <person name="Kohlen W."/>
            <person name="Bisseling T."/>
            <person name="Smit S."/>
            <person name="Geurts R."/>
        </authorList>
    </citation>
    <scope>NUCLEOTIDE SEQUENCE [LARGE SCALE GENOMIC DNA]</scope>
    <source>
        <strain evidence="4">cv. WU1-14</strain>
    </source>
</reference>
<keyword evidence="4" id="KW-1185">Reference proteome</keyword>
<dbReference type="OrthoDB" id="986436at2759"/>
<dbReference type="EMBL" id="JXTB01000396">
    <property type="protein sequence ID" value="PON42224.1"/>
    <property type="molecule type" value="Genomic_DNA"/>
</dbReference>
<evidence type="ECO:0000313" key="3">
    <source>
        <dbReference type="EMBL" id="PON42224.1"/>
    </source>
</evidence>
<name>A0A2P5B0B7_PARAD</name>
<proteinExistence type="predicted"/>
<dbReference type="Gene3D" id="3.40.50.300">
    <property type="entry name" value="P-loop containing nucleotide triphosphate hydrolases"/>
    <property type="match status" value="1"/>
</dbReference>
<feature type="domain" description="NB-ARC" evidence="2">
    <location>
        <begin position="74"/>
        <end position="129"/>
    </location>
</feature>
<evidence type="ECO:0000256" key="1">
    <source>
        <dbReference type="ARBA" id="ARBA00022821"/>
    </source>
</evidence>
<gene>
    <name evidence="3" type="ORF">PanWU01x14_283400</name>
</gene>
<sequence length="131" mass="14095">MRMSLVTDELLDGNFNTISYPAPPPGGASVSIQHSEHSAIITQAMIVVQEAGTSSATSNQLVPAPLAFKSRTLMIKYVMDALKGDQINPIVICGMGGIGKTTTLREVNNRAKAESLFNEFAWADITRTLSR</sequence>
<accession>A0A2P5B0B7</accession>
<dbReference type="PANTHER" id="PTHR33463:SF198">
    <property type="entry name" value="RPP4C3"/>
    <property type="match status" value="1"/>
</dbReference>
<dbReference type="InterPro" id="IPR050905">
    <property type="entry name" value="Plant_NBS-LRR"/>
</dbReference>